<evidence type="ECO:0000313" key="3">
    <source>
        <dbReference type="Proteomes" id="UP000032483"/>
    </source>
</evidence>
<protein>
    <recommendedName>
        <fullName evidence="1">DUF5048 domain-containing protein</fullName>
    </recommendedName>
</protein>
<feature type="domain" description="DUF5048" evidence="1">
    <location>
        <begin position="406"/>
        <end position="507"/>
    </location>
</feature>
<accession>A0A0D8J152</accession>
<proteinExistence type="predicted"/>
<dbReference type="Pfam" id="PF16467">
    <property type="entry name" value="DUF5048"/>
    <property type="match status" value="1"/>
</dbReference>
<gene>
    <name evidence="2" type="ORF">TQ39_07610</name>
</gene>
<comment type="caution">
    <text evidence="2">The sequence shown here is derived from an EMBL/GenBank/DDBJ whole genome shotgun (WGS) entry which is preliminary data.</text>
</comment>
<dbReference type="InterPro" id="IPR032489">
    <property type="entry name" value="DUF5048"/>
</dbReference>
<dbReference type="AlphaFoldDB" id="A0A0D8J152"/>
<evidence type="ECO:0000313" key="2">
    <source>
        <dbReference type="EMBL" id="KJF40256.1"/>
    </source>
</evidence>
<organism evidence="2 3">
    <name type="scientific">Ruthenibacterium lactatiformans</name>
    <dbReference type="NCBI Taxonomy" id="1550024"/>
    <lineage>
        <taxon>Bacteria</taxon>
        <taxon>Bacillati</taxon>
        <taxon>Bacillota</taxon>
        <taxon>Clostridia</taxon>
        <taxon>Eubacteriales</taxon>
        <taxon>Oscillospiraceae</taxon>
        <taxon>Ruthenibacterium</taxon>
    </lineage>
</organism>
<dbReference type="GeneID" id="42856472"/>
<dbReference type="RefSeq" id="WP_050005105.1">
    <property type="nucleotide sequence ID" value="NZ_JXXK01000008.1"/>
</dbReference>
<name>A0A0D8J152_9FIRM</name>
<dbReference type="Proteomes" id="UP000032483">
    <property type="component" value="Unassembled WGS sequence"/>
</dbReference>
<sequence>MHFQTKRDLSILHQHTKNMYVMAQILNYDMQIVDSFQGSITEYSYSEDCDSDTRRTISLSVVIKDKTFDVDANAKIWLDKLIRVYVGYEDMRTSEIAYYPKGVYTICDNSFSWDSSTSSLQISCVDQSACCDGTRNGYVRGLTTKIEEGSSIRGALISLITQEAGFKKYRIDTYHRSVPDGYEETIAEFDEIPYDMEFDVNTSIWEKVVEIRDLYPGWEAFFDVDGTFVFQGIPTCEFDEPVITAEQLAPLVQGEPCTITFTEVANVTDLYGQNIEPDHYSDKCTVSGDTYKMTIEDENFDGNNLVLNTKFQVSVSATSVKGQKMSFNNGPSYPIVYEGNIPISAGDMRPETQYIVKYKKGRFYFYGECQVHAICKEVAFTPTAEQIAEDKVYESCNNIKYRVIPDSPFAIKEMWKDEIRRPLAGGEYENIFSNDLASQRADYETWKTTRLMSRLELPIIEIPWLSTNQLIEYTSKRTGETKKYIVKQISTSNGLSTLSCIEFYPLYPFIVQ</sequence>
<dbReference type="EMBL" id="JXXK01000008">
    <property type="protein sequence ID" value="KJF40256.1"/>
    <property type="molecule type" value="Genomic_DNA"/>
</dbReference>
<reference evidence="2" key="1">
    <citation type="submission" date="2015-02" db="EMBL/GenBank/DDBJ databases">
        <title>A novel member of the family Ruminococcaceae isolated from human feces.</title>
        <authorList>
            <person name="Shkoporov A.N."/>
            <person name="Chaplin A.V."/>
            <person name="Motuzova O.V."/>
            <person name="Kafarskaia L.I."/>
            <person name="Khokhlova E.V."/>
            <person name="Efimov B.A."/>
        </authorList>
    </citation>
    <scope>NUCLEOTIDE SEQUENCE [LARGE SCALE GENOMIC DNA]</scope>
    <source>
        <strain evidence="2">585-1</strain>
    </source>
</reference>
<evidence type="ECO:0000259" key="1">
    <source>
        <dbReference type="Pfam" id="PF16467"/>
    </source>
</evidence>
<keyword evidence="3" id="KW-1185">Reference proteome</keyword>